<dbReference type="Gene3D" id="3.30.40.10">
    <property type="entry name" value="Zinc/RING finger domain, C3HC4 (zinc finger)"/>
    <property type="match status" value="1"/>
</dbReference>
<dbReference type="Proteomes" id="UP001591681">
    <property type="component" value="Unassembled WGS sequence"/>
</dbReference>
<dbReference type="InterPro" id="IPR011011">
    <property type="entry name" value="Znf_FYVE_PHD"/>
</dbReference>
<keyword evidence="7" id="KW-1185">Reference proteome</keyword>
<organism evidence="6 7">
    <name type="scientific">Coilia grayii</name>
    <name type="common">Gray's grenadier anchovy</name>
    <dbReference type="NCBI Taxonomy" id="363190"/>
    <lineage>
        <taxon>Eukaryota</taxon>
        <taxon>Metazoa</taxon>
        <taxon>Chordata</taxon>
        <taxon>Craniata</taxon>
        <taxon>Vertebrata</taxon>
        <taxon>Euteleostomi</taxon>
        <taxon>Actinopterygii</taxon>
        <taxon>Neopterygii</taxon>
        <taxon>Teleostei</taxon>
        <taxon>Clupei</taxon>
        <taxon>Clupeiformes</taxon>
        <taxon>Clupeoidei</taxon>
        <taxon>Engraulidae</taxon>
        <taxon>Coilinae</taxon>
        <taxon>Coilia</taxon>
    </lineage>
</organism>
<dbReference type="Pfam" id="PF03184">
    <property type="entry name" value="DDE_1"/>
    <property type="match status" value="1"/>
</dbReference>
<dbReference type="SUPFAM" id="SSF57903">
    <property type="entry name" value="FYVE/PHD zinc finger"/>
    <property type="match status" value="1"/>
</dbReference>
<evidence type="ECO:0000256" key="2">
    <source>
        <dbReference type="ARBA" id="ARBA00022771"/>
    </source>
</evidence>
<sequence length="289" mass="32385">MGFPSRSRWPLCKASGWNNPFLKMDKGLLRKRCWGGHTSLCHLREVPPQHSLQGPPNALYGVSDTGYMNSDLFLKWLERPLLLFMDQHEAHVGTGVVDFCRANQIEVVCLPSHTTHVLQPLDVSVYGPLKAAFTDRARCLGLVRSNLTIGKRKLGQRKLGNVRCGRIGQTQRQIRQQQRAASAAARTAREAARRQREAAQQEAQQARETRQASAREVQEANRRDRQHAVRCALCGEGGVLLFLQCDGWSLWYHAECVDVGVVPEGAWYCGACHAAAAMMFEIKKNNNNN</sequence>
<keyword evidence="2" id="KW-0863">Zinc-finger</keyword>
<protein>
    <recommendedName>
        <fullName evidence="5">Zinc finger PHD-type domain-containing protein</fullName>
    </recommendedName>
</protein>
<dbReference type="PANTHER" id="PTHR19303">
    <property type="entry name" value="TRANSPOSON"/>
    <property type="match status" value="1"/>
</dbReference>
<evidence type="ECO:0000313" key="6">
    <source>
        <dbReference type="EMBL" id="KAL2097017.1"/>
    </source>
</evidence>
<name>A0ABD1KCY2_9TELE</name>
<dbReference type="PANTHER" id="PTHR19303:SF74">
    <property type="entry name" value="POGO TRANSPOSABLE ELEMENT WITH KRAB DOMAIN"/>
    <property type="match status" value="1"/>
</dbReference>
<dbReference type="EMBL" id="JBHFQA010000006">
    <property type="protein sequence ID" value="KAL2097017.1"/>
    <property type="molecule type" value="Genomic_DNA"/>
</dbReference>
<reference evidence="6 7" key="1">
    <citation type="submission" date="2024-09" db="EMBL/GenBank/DDBJ databases">
        <title>A chromosome-level genome assembly of Gray's grenadier anchovy, Coilia grayii.</title>
        <authorList>
            <person name="Fu Z."/>
        </authorList>
    </citation>
    <scope>NUCLEOTIDE SEQUENCE [LARGE SCALE GENOMIC DNA]</scope>
    <source>
        <strain evidence="6">G4</strain>
        <tissue evidence="6">Muscle</tissue>
    </source>
</reference>
<evidence type="ECO:0000256" key="3">
    <source>
        <dbReference type="ARBA" id="ARBA00022833"/>
    </source>
</evidence>
<dbReference type="GO" id="GO:0008270">
    <property type="term" value="F:zinc ion binding"/>
    <property type="evidence" value="ECO:0007669"/>
    <property type="project" value="UniProtKB-KW"/>
</dbReference>
<dbReference type="SMART" id="SM00249">
    <property type="entry name" value="PHD"/>
    <property type="match status" value="1"/>
</dbReference>
<feature type="compositionally biased region" description="Basic and acidic residues" evidence="4">
    <location>
        <begin position="187"/>
        <end position="210"/>
    </location>
</feature>
<keyword evidence="3" id="KW-0862">Zinc</keyword>
<dbReference type="InterPro" id="IPR004875">
    <property type="entry name" value="DDE_SF_endonuclease_dom"/>
</dbReference>
<evidence type="ECO:0000259" key="5">
    <source>
        <dbReference type="SMART" id="SM00249"/>
    </source>
</evidence>
<dbReference type="InterPro" id="IPR013083">
    <property type="entry name" value="Znf_RING/FYVE/PHD"/>
</dbReference>
<proteinExistence type="predicted"/>
<feature type="region of interest" description="Disordered" evidence="4">
    <location>
        <begin position="179"/>
        <end position="220"/>
    </location>
</feature>
<evidence type="ECO:0000256" key="4">
    <source>
        <dbReference type="SAM" id="MobiDB-lite"/>
    </source>
</evidence>
<keyword evidence="1" id="KW-0479">Metal-binding</keyword>
<comment type="caution">
    <text evidence="6">The sequence shown here is derived from an EMBL/GenBank/DDBJ whole genome shotgun (WGS) entry which is preliminary data.</text>
</comment>
<dbReference type="AlphaFoldDB" id="A0ABD1KCY2"/>
<gene>
    <name evidence="6" type="ORF">ACEWY4_006224</name>
</gene>
<dbReference type="InterPro" id="IPR001965">
    <property type="entry name" value="Znf_PHD"/>
</dbReference>
<evidence type="ECO:0000313" key="7">
    <source>
        <dbReference type="Proteomes" id="UP001591681"/>
    </source>
</evidence>
<dbReference type="InterPro" id="IPR050863">
    <property type="entry name" value="CenT-Element_Derived"/>
</dbReference>
<evidence type="ECO:0000256" key="1">
    <source>
        <dbReference type="ARBA" id="ARBA00022723"/>
    </source>
</evidence>
<feature type="domain" description="Zinc finger PHD-type" evidence="5">
    <location>
        <begin position="230"/>
        <end position="273"/>
    </location>
</feature>
<accession>A0ABD1KCY2</accession>